<accession>A0A1G2B4H1</accession>
<evidence type="ECO:0000313" key="2">
    <source>
        <dbReference type="Proteomes" id="UP000176952"/>
    </source>
</evidence>
<proteinExistence type="predicted"/>
<dbReference type="AlphaFoldDB" id="A0A1G2B4H1"/>
<protein>
    <submittedName>
        <fullName evidence="1">Uncharacterized protein</fullName>
    </submittedName>
</protein>
<dbReference type="EMBL" id="MHKD01000018">
    <property type="protein sequence ID" value="OGY84064.1"/>
    <property type="molecule type" value="Genomic_DNA"/>
</dbReference>
<evidence type="ECO:0000313" key="1">
    <source>
        <dbReference type="EMBL" id="OGY84064.1"/>
    </source>
</evidence>
<organism evidence="1 2">
    <name type="scientific">Candidatus Kerfeldbacteria bacterium RIFCSPHIGHO2_12_FULL_48_17</name>
    <dbReference type="NCBI Taxonomy" id="1798542"/>
    <lineage>
        <taxon>Bacteria</taxon>
        <taxon>Candidatus Kerfeldiibacteriota</taxon>
    </lineage>
</organism>
<comment type="caution">
    <text evidence="1">The sequence shown here is derived from an EMBL/GenBank/DDBJ whole genome shotgun (WGS) entry which is preliminary data.</text>
</comment>
<dbReference type="Proteomes" id="UP000176952">
    <property type="component" value="Unassembled WGS sequence"/>
</dbReference>
<gene>
    <name evidence="1" type="ORF">A3F54_00750</name>
</gene>
<name>A0A1G2B4H1_9BACT</name>
<sequence length="77" mass="8217">MFAPNREGALLAQIAGNGGEGVVVVEGEEVAHAFVRVRVRQLFGVECFEQALLLFGDFEGLISDAAGFLDGGHRWIG</sequence>
<reference evidence="1 2" key="1">
    <citation type="journal article" date="2016" name="Nat. Commun.">
        <title>Thousands of microbial genomes shed light on interconnected biogeochemical processes in an aquifer system.</title>
        <authorList>
            <person name="Anantharaman K."/>
            <person name="Brown C.T."/>
            <person name="Hug L.A."/>
            <person name="Sharon I."/>
            <person name="Castelle C.J."/>
            <person name="Probst A.J."/>
            <person name="Thomas B.C."/>
            <person name="Singh A."/>
            <person name="Wilkins M.J."/>
            <person name="Karaoz U."/>
            <person name="Brodie E.L."/>
            <person name="Williams K.H."/>
            <person name="Hubbard S.S."/>
            <person name="Banfield J.F."/>
        </authorList>
    </citation>
    <scope>NUCLEOTIDE SEQUENCE [LARGE SCALE GENOMIC DNA]</scope>
</reference>